<dbReference type="AlphaFoldDB" id="A0A1C6SPM3"/>
<proteinExistence type="predicted"/>
<organism evidence="1 2">
    <name type="scientific">Micromonospora rhizosphaerae</name>
    <dbReference type="NCBI Taxonomy" id="568872"/>
    <lineage>
        <taxon>Bacteria</taxon>
        <taxon>Bacillati</taxon>
        <taxon>Actinomycetota</taxon>
        <taxon>Actinomycetes</taxon>
        <taxon>Micromonosporales</taxon>
        <taxon>Micromonosporaceae</taxon>
        <taxon>Micromonospora</taxon>
    </lineage>
</organism>
<name>A0A1C6SPM3_9ACTN</name>
<dbReference type="Proteomes" id="UP000199413">
    <property type="component" value="Unassembled WGS sequence"/>
</dbReference>
<dbReference type="OrthoDB" id="4194661at2"/>
<evidence type="ECO:0000313" key="1">
    <source>
        <dbReference type="EMBL" id="SCL31524.1"/>
    </source>
</evidence>
<dbReference type="RefSeq" id="WP_141715119.1">
    <property type="nucleotide sequence ID" value="NZ_FMHV01000002.1"/>
</dbReference>
<evidence type="ECO:0008006" key="3">
    <source>
        <dbReference type="Google" id="ProtNLM"/>
    </source>
</evidence>
<evidence type="ECO:0000313" key="2">
    <source>
        <dbReference type="Proteomes" id="UP000199413"/>
    </source>
</evidence>
<reference evidence="2" key="1">
    <citation type="submission" date="2016-06" db="EMBL/GenBank/DDBJ databases">
        <authorList>
            <person name="Varghese N."/>
            <person name="Submissions Spin"/>
        </authorList>
    </citation>
    <scope>NUCLEOTIDE SEQUENCE [LARGE SCALE GENOMIC DNA]</scope>
    <source>
        <strain evidence="2">DSM 45431</strain>
    </source>
</reference>
<gene>
    <name evidence="1" type="ORF">GA0070624_4283</name>
</gene>
<dbReference type="STRING" id="568872.GA0070624_4283"/>
<dbReference type="EMBL" id="FMHV01000002">
    <property type="protein sequence ID" value="SCL31524.1"/>
    <property type="molecule type" value="Genomic_DNA"/>
</dbReference>
<sequence>MRQKLQQALVSTAAPLLQDGERPEVASGARINMSIKANLAWGAASAILTGGNWVTTGDDKQCYVLLTDRRLLLLQSHWLTFRPVAKVLAELPRPSLVVTDVARGLMTSFTVSAAGHPDAIRLSFALTERGESIALLRALGAAA</sequence>
<protein>
    <recommendedName>
        <fullName evidence="3">PH domain-containing protein</fullName>
    </recommendedName>
</protein>
<accession>A0A1C6SPM3</accession>
<keyword evidence="2" id="KW-1185">Reference proteome</keyword>